<sequence>MYSLPTEVQFDVFKYLNFNQLFSIKQTNLYFRDFINEYENKFARMEFFKIEIVDFNDCITYPYQLIKPTPEAFNLPISKQLEEKVIRLYFYTCQVFLIFSGNLQ</sequence>
<feature type="domain" description="F-box" evidence="1">
    <location>
        <begin position="1"/>
        <end position="45"/>
    </location>
</feature>
<reference evidence="3" key="1">
    <citation type="submission" date="2016-11" db="UniProtKB">
        <authorList>
            <consortium name="WormBaseParasite"/>
        </authorList>
    </citation>
    <scope>IDENTIFICATION</scope>
</reference>
<organism evidence="2 3">
    <name type="scientific">Meloidogyne hapla</name>
    <name type="common">Root-knot nematode worm</name>
    <dbReference type="NCBI Taxonomy" id="6305"/>
    <lineage>
        <taxon>Eukaryota</taxon>
        <taxon>Metazoa</taxon>
        <taxon>Ecdysozoa</taxon>
        <taxon>Nematoda</taxon>
        <taxon>Chromadorea</taxon>
        <taxon>Rhabditida</taxon>
        <taxon>Tylenchina</taxon>
        <taxon>Tylenchomorpha</taxon>
        <taxon>Tylenchoidea</taxon>
        <taxon>Meloidogynidae</taxon>
        <taxon>Meloidogyninae</taxon>
        <taxon>Meloidogyne</taxon>
    </lineage>
</organism>
<keyword evidence="2" id="KW-1185">Reference proteome</keyword>
<dbReference type="WBParaSite" id="MhA1_Contig1229.frz3.gene9">
    <property type="protein sequence ID" value="MhA1_Contig1229.frz3.gene9"/>
    <property type="gene ID" value="MhA1_Contig1229.frz3.gene9"/>
</dbReference>
<protein>
    <submittedName>
        <fullName evidence="3">F-box domain-containing protein</fullName>
    </submittedName>
</protein>
<dbReference type="InterPro" id="IPR036047">
    <property type="entry name" value="F-box-like_dom_sf"/>
</dbReference>
<dbReference type="AlphaFoldDB" id="A0A1I8B1N9"/>
<evidence type="ECO:0000313" key="2">
    <source>
        <dbReference type="Proteomes" id="UP000095281"/>
    </source>
</evidence>
<dbReference type="SUPFAM" id="SSF81383">
    <property type="entry name" value="F-box domain"/>
    <property type="match status" value="1"/>
</dbReference>
<dbReference type="Proteomes" id="UP000095281">
    <property type="component" value="Unplaced"/>
</dbReference>
<evidence type="ECO:0000259" key="1">
    <source>
        <dbReference type="PROSITE" id="PS50181"/>
    </source>
</evidence>
<name>A0A1I8B1N9_MELHA</name>
<evidence type="ECO:0000313" key="3">
    <source>
        <dbReference type="WBParaSite" id="MhA1_Contig1229.frz3.gene9"/>
    </source>
</evidence>
<dbReference type="PROSITE" id="PS50181">
    <property type="entry name" value="FBOX"/>
    <property type="match status" value="1"/>
</dbReference>
<proteinExistence type="predicted"/>
<accession>A0A1I8B1N9</accession>
<dbReference type="InterPro" id="IPR001810">
    <property type="entry name" value="F-box_dom"/>
</dbReference>